<feature type="active site" description="Acyl-thioester intermediate" evidence="6">
    <location>
        <position position="191"/>
    </location>
</feature>
<evidence type="ECO:0000256" key="1">
    <source>
        <dbReference type="ARBA" id="ARBA00004821"/>
    </source>
</evidence>
<sequence>MTTRLSIDSVGSEVSAQESCGVVWLGTVPYRDAWDLQLEIAGRVRRGAEPETLLLLEHPHTYTRGRLSPDAHLLLDDAGIASLGAEVVETDRGGLTTYHGPGQLVVYPIIRLRGRGGPHWYVRTLERVIINSLSQVGLASTTAPGLTGVWTADGQRKVAAIGVKIAGGVAYHGFAINVSTDLSMYNAIIPCGITDRGVTSVVAELPDSTNILTVKAVVEIVARQFSDVFGFRSESANAAAVLEATECSTTSS</sequence>
<evidence type="ECO:0000256" key="4">
    <source>
        <dbReference type="ARBA" id="ARBA00023315"/>
    </source>
</evidence>
<dbReference type="GO" id="GO:0009249">
    <property type="term" value="P:protein lipoylation"/>
    <property type="evidence" value="ECO:0007669"/>
    <property type="project" value="InterPro"/>
</dbReference>
<dbReference type="NCBIfam" id="TIGR00214">
    <property type="entry name" value="lipB"/>
    <property type="match status" value="1"/>
</dbReference>
<keyword evidence="4 5" id="KW-0012">Acyltransferase</keyword>
<comment type="catalytic activity">
    <reaction evidence="5">
        <text>octanoyl-[ACP] + L-lysyl-[protein] = N(6)-octanoyl-L-lysyl-[protein] + holo-[ACP] + H(+)</text>
        <dbReference type="Rhea" id="RHEA:17665"/>
        <dbReference type="Rhea" id="RHEA-COMP:9636"/>
        <dbReference type="Rhea" id="RHEA-COMP:9685"/>
        <dbReference type="Rhea" id="RHEA-COMP:9752"/>
        <dbReference type="Rhea" id="RHEA-COMP:9928"/>
        <dbReference type="ChEBI" id="CHEBI:15378"/>
        <dbReference type="ChEBI" id="CHEBI:29969"/>
        <dbReference type="ChEBI" id="CHEBI:64479"/>
        <dbReference type="ChEBI" id="CHEBI:78463"/>
        <dbReference type="ChEBI" id="CHEBI:78809"/>
        <dbReference type="EC" id="2.3.1.181"/>
    </reaction>
</comment>
<comment type="function">
    <text evidence="5">Catalyzes the transfer of endogenously produced octanoic acid from octanoyl-acyl-carrier-protein onto the lipoyl domains of lipoate-dependent enzymes. Lipoyl-ACP can also act as a substrate although octanoyl-ACP is likely to be the physiological substrate.</text>
</comment>
<comment type="pathway">
    <text evidence="1 5">Protein modification; protein lipoylation via endogenous pathway; protein N(6)-(lipoyl)lysine from octanoyl-[acyl-carrier-protein]: step 1/2.</text>
</comment>
<dbReference type="PROSITE" id="PS01313">
    <property type="entry name" value="LIPB"/>
    <property type="match status" value="1"/>
</dbReference>
<dbReference type="HAMAP" id="MF_00013">
    <property type="entry name" value="LipB"/>
    <property type="match status" value="1"/>
</dbReference>
<dbReference type="PIRSF" id="PIRSF016262">
    <property type="entry name" value="LPLase"/>
    <property type="match status" value="1"/>
</dbReference>
<dbReference type="InterPro" id="IPR000544">
    <property type="entry name" value="Octanoyltransferase"/>
</dbReference>
<dbReference type="AlphaFoldDB" id="A0AA35R2E2"/>
<dbReference type="PANTHER" id="PTHR10993:SF7">
    <property type="entry name" value="LIPOYLTRANSFERASE 2, MITOCHONDRIAL-RELATED"/>
    <property type="match status" value="1"/>
</dbReference>
<evidence type="ECO:0000256" key="6">
    <source>
        <dbReference type="PIRSR" id="PIRSR016262-1"/>
    </source>
</evidence>
<evidence type="ECO:0000256" key="5">
    <source>
        <dbReference type="PIRNR" id="PIRNR016262"/>
    </source>
</evidence>
<comment type="similarity">
    <text evidence="2 5">Belongs to the LipB family.</text>
</comment>
<accession>A0AA35R2E2</accession>
<evidence type="ECO:0000256" key="8">
    <source>
        <dbReference type="PIRSR" id="PIRSR016262-3"/>
    </source>
</evidence>
<dbReference type="InterPro" id="IPR045864">
    <property type="entry name" value="aa-tRNA-synth_II/BPL/LPL"/>
</dbReference>
<organism evidence="10 11">
    <name type="scientific">Geodia barretti</name>
    <name type="common">Barrett's horny sponge</name>
    <dbReference type="NCBI Taxonomy" id="519541"/>
    <lineage>
        <taxon>Eukaryota</taxon>
        <taxon>Metazoa</taxon>
        <taxon>Porifera</taxon>
        <taxon>Demospongiae</taxon>
        <taxon>Heteroscleromorpha</taxon>
        <taxon>Tetractinellida</taxon>
        <taxon>Astrophorina</taxon>
        <taxon>Geodiidae</taxon>
        <taxon>Geodia</taxon>
    </lineage>
</organism>
<dbReference type="NCBIfam" id="NF010925">
    <property type="entry name" value="PRK14345.1"/>
    <property type="match status" value="1"/>
</dbReference>
<evidence type="ECO:0000259" key="9">
    <source>
        <dbReference type="PROSITE" id="PS51733"/>
    </source>
</evidence>
<evidence type="ECO:0000313" key="10">
    <source>
        <dbReference type="EMBL" id="CAI8000292.1"/>
    </source>
</evidence>
<feature type="binding site" evidence="7">
    <location>
        <begin position="92"/>
        <end position="99"/>
    </location>
    <ligand>
        <name>substrate</name>
    </ligand>
</feature>
<dbReference type="CDD" id="cd16444">
    <property type="entry name" value="LipB"/>
    <property type="match status" value="1"/>
</dbReference>
<proteinExistence type="inferred from homology"/>
<comment type="subcellular location">
    <subcellularLocation>
        <location evidence="5">Mitochondrion</location>
    </subcellularLocation>
</comment>
<dbReference type="EMBL" id="CASHTH010000397">
    <property type="protein sequence ID" value="CAI8000292.1"/>
    <property type="molecule type" value="Genomic_DNA"/>
</dbReference>
<dbReference type="InterPro" id="IPR020605">
    <property type="entry name" value="Octanoyltransferase_CS"/>
</dbReference>
<dbReference type="Gene3D" id="3.30.930.10">
    <property type="entry name" value="Bira Bifunctional Protein, Domain 2"/>
    <property type="match status" value="1"/>
</dbReference>
<dbReference type="PANTHER" id="PTHR10993">
    <property type="entry name" value="OCTANOYLTRANSFERASE"/>
    <property type="match status" value="1"/>
</dbReference>
<dbReference type="GO" id="GO:0005739">
    <property type="term" value="C:mitochondrion"/>
    <property type="evidence" value="ECO:0007669"/>
    <property type="project" value="UniProtKB-SubCell"/>
</dbReference>
<dbReference type="InterPro" id="IPR004143">
    <property type="entry name" value="BPL_LPL_catalytic"/>
</dbReference>
<feature type="domain" description="BPL/LPL catalytic" evidence="9">
    <location>
        <begin position="47"/>
        <end position="233"/>
    </location>
</feature>
<keyword evidence="3 5" id="KW-0808">Transferase</keyword>
<dbReference type="Proteomes" id="UP001174909">
    <property type="component" value="Unassembled WGS sequence"/>
</dbReference>
<dbReference type="SUPFAM" id="SSF55681">
    <property type="entry name" value="Class II aaRS and biotin synthetases"/>
    <property type="match status" value="1"/>
</dbReference>
<keyword evidence="11" id="KW-1185">Reference proteome</keyword>
<comment type="caution">
    <text evidence="10">The sequence shown here is derived from an EMBL/GenBank/DDBJ whole genome shotgun (WGS) entry which is preliminary data.</text>
</comment>
<feature type="site" description="Lowers pKa of active site Cys" evidence="8">
    <location>
        <position position="157"/>
    </location>
</feature>
<feature type="binding site" evidence="7">
    <location>
        <begin position="160"/>
        <end position="162"/>
    </location>
    <ligand>
        <name>substrate</name>
    </ligand>
</feature>
<protein>
    <recommendedName>
        <fullName evidence="5">Octanoyl-[acyl-carrier-protein]:protein N-octanoyltransferase LIPT2, mitochondrial</fullName>
        <ecNumber evidence="5">2.3.1.181</ecNumber>
    </recommendedName>
</protein>
<dbReference type="Pfam" id="PF21948">
    <property type="entry name" value="LplA-B_cat"/>
    <property type="match status" value="1"/>
</dbReference>
<dbReference type="EC" id="2.3.1.181" evidence="5"/>
<dbReference type="PROSITE" id="PS51733">
    <property type="entry name" value="BPL_LPL_CATALYTIC"/>
    <property type="match status" value="1"/>
</dbReference>
<evidence type="ECO:0000313" key="11">
    <source>
        <dbReference type="Proteomes" id="UP001174909"/>
    </source>
</evidence>
<dbReference type="GO" id="GO:0033819">
    <property type="term" value="F:lipoyl(octanoyl) transferase activity"/>
    <property type="evidence" value="ECO:0007669"/>
    <property type="project" value="UniProtKB-EC"/>
</dbReference>
<evidence type="ECO:0000256" key="3">
    <source>
        <dbReference type="ARBA" id="ARBA00022679"/>
    </source>
</evidence>
<feature type="binding site" evidence="7">
    <location>
        <begin position="173"/>
        <end position="175"/>
    </location>
    <ligand>
        <name>substrate</name>
    </ligand>
</feature>
<evidence type="ECO:0000256" key="7">
    <source>
        <dbReference type="PIRSR" id="PIRSR016262-2"/>
    </source>
</evidence>
<reference evidence="10" key="1">
    <citation type="submission" date="2023-03" db="EMBL/GenBank/DDBJ databases">
        <authorList>
            <person name="Steffen K."/>
            <person name="Cardenas P."/>
        </authorList>
    </citation>
    <scope>NUCLEOTIDE SEQUENCE</scope>
</reference>
<name>A0AA35R2E2_GEOBA</name>
<gene>
    <name evidence="10" type="ORF">GBAR_LOCUS2888</name>
</gene>
<keyword evidence="5" id="KW-0496">Mitochondrion</keyword>
<evidence type="ECO:0000256" key="2">
    <source>
        <dbReference type="ARBA" id="ARBA00007907"/>
    </source>
</evidence>